<protein>
    <recommendedName>
        <fullName evidence="2">Transcription factor zinc-finger domain-containing protein</fullName>
    </recommendedName>
</protein>
<organism evidence="3 4">
    <name type="scientific">Asticcacaulis endophyticus</name>
    <dbReference type="NCBI Taxonomy" id="1395890"/>
    <lineage>
        <taxon>Bacteria</taxon>
        <taxon>Pseudomonadati</taxon>
        <taxon>Pseudomonadota</taxon>
        <taxon>Alphaproteobacteria</taxon>
        <taxon>Caulobacterales</taxon>
        <taxon>Caulobacteraceae</taxon>
        <taxon>Asticcacaulis</taxon>
    </lineage>
</organism>
<name>A0A918UX70_9CAUL</name>
<feature type="region of interest" description="Disordered" evidence="1">
    <location>
        <begin position="47"/>
        <end position="105"/>
    </location>
</feature>
<reference evidence="3" key="1">
    <citation type="journal article" date="2014" name="Int. J. Syst. Evol. Microbiol.">
        <title>Complete genome sequence of Corynebacterium casei LMG S-19264T (=DSM 44701T), isolated from a smear-ripened cheese.</title>
        <authorList>
            <consortium name="US DOE Joint Genome Institute (JGI-PGF)"/>
            <person name="Walter F."/>
            <person name="Albersmeier A."/>
            <person name="Kalinowski J."/>
            <person name="Ruckert C."/>
        </authorList>
    </citation>
    <scope>NUCLEOTIDE SEQUENCE</scope>
    <source>
        <strain evidence="3">KCTC 32296</strain>
    </source>
</reference>
<proteinExistence type="predicted"/>
<evidence type="ECO:0000313" key="4">
    <source>
        <dbReference type="Proteomes" id="UP000662572"/>
    </source>
</evidence>
<evidence type="ECO:0000256" key="1">
    <source>
        <dbReference type="SAM" id="MobiDB-lite"/>
    </source>
</evidence>
<dbReference type="InterPro" id="IPR027392">
    <property type="entry name" value="TF_Znf"/>
</dbReference>
<dbReference type="Proteomes" id="UP000662572">
    <property type="component" value="Unassembled WGS sequence"/>
</dbReference>
<comment type="caution">
    <text evidence="3">The sequence shown here is derived from an EMBL/GenBank/DDBJ whole genome shotgun (WGS) entry which is preliminary data.</text>
</comment>
<dbReference type="RefSeq" id="WP_189487529.1">
    <property type="nucleotide sequence ID" value="NZ_BMZB01000004.1"/>
</dbReference>
<dbReference type="EMBL" id="BMZB01000004">
    <property type="protein sequence ID" value="GGZ39367.1"/>
    <property type="molecule type" value="Genomic_DNA"/>
</dbReference>
<reference evidence="3" key="2">
    <citation type="submission" date="2020-09" db="EMBL/GenBank/DDBJ databases">
        <authorList>
            <person name="Sun Q."/>
            <person name="Kim S."/>
        </authorList>
    </citation>
    <scope>NUCLEOTIDE SEQUENCE</scope>
    <source>
        <strain evidence="3">KCTC 32296</strain>
    </source>
</reference>
<evidence type="ECO:0000259" key="2">
    <source>
        <dbReference type="Pfam" id="PF13453"/>
    </source>
</evidence>
<evidence type="ECO:0000313" key="3">
    <source>
        <dbReference type="EMBL" id="GGZ39367.1"/>
    </source>
</evidence>
<feature type="domain" description="Transcription factor zinc-finger" evidence="2">
    <location>
        <begin position="5"/>
        <end position="44"/>
    </location>
</feature>
<accession>A0A918UX70</accession>
<dbReference type="AlphaFoldDB" id="A0A918UX70"/>
<keyword evidence="4" id="KW-1185">Reference proteome</keyword>
<feature type="compositionally biased region" description="Basic and acidic residues" evidence="1">
    <location>
        <begin position="89"/>
        <end position="105"/>
    </location>
</feature>
<gene>
    <name evidence="3" type="ORF">GCM10011273_27300</name>
</gene>
<dbReference type="Pfam" id="PF13453">
    <property type="entry name" value="Zn_ribbon_TFIIB"/>
    <property type="match status" value="1"/>
</dbReference>
<sequence length="138" mass="16449">MSDLRCPVCQSAFREILREGILIDVCTQCRGVWLDRGELDKLLELARDNDGPAPAPQEQRAYRDNPPPQQRPEYRPEPQYRQPEPQPQYRRDDDDDRRREAYGKDKYYGKEGEYYVDKYGNKRKKKSKLEGIMDIFDF</sequence>